<dbReference type="Gene3D" id="2.60.120.200">
    <property type="match status" value="1"/>
</dbReference>
<evidence type="ECO:0000259" key="2">
    <source>
        <dbReference type="PROSITE" id="PS51762"/>
    </source>
</evidence>
<dbReference type="Proteomes" id="UP000800235">
    <property type="component" value="Unassembled WGS sequence"/>
</dbReference>
<feature type="chain" id="PRO_5040379910" description="GH16 domain-containing protein" evidence="1">
    <location>
        <begin position="21"/>
        <end position="294"/>
    </location>
</feature>
<feature type="domain" description="GH16" evidence="2">
    <location>
        <begin position="21"/>
        <end position="294"/>
    </location>
</feature>
<accession>A0A9P4NJX6</accession>
<evidence type="ECO:0000313" key="4">
    <source>
        <dbReference type="Proteomes" id="UP000800235"/>
    </source>
</evidence>
<sequence length="294" mass="31479">MRSSLSLLLGATPLFSSVTAIYYAQSDVYQGSNFFDRFDFMTFDDPTSGYVDYKSRSDADSLGLLKTASSTTGSNKWGVGLKKLDPYDNSIRGRPSVRIEGTTSYTKGLFIADIAHMPGNACGVWPAFWTIGSGDWPYNGEIDIIEGVNMLTSNKNSLHSGNKQCTLQTGGVSMTGSVATSNCQTVASGTGQGTGVAANFFDYTGCGIQSAKNDNFGTPFNAGGGGTYAMEWTDNFIKIWSFPRGYEPPSIKCGAPDVNDFGLPDAYFSGCDIGANFKENRLVFDTTFCGTWAG</sequence>
<keyword evidence="4" id="KW-1185">Reference proteome</keyword>
<dbReference type="OrthoDB" id="192832at2759"/>
<dbReference type="PANTHER" id="PTHR10963:SF24">
    <property type="entry name" value="GLYCOSIDASE C21B10.07-RELATED"/>
    <property type="match status" value="1"/>
</dbReference>
<comment type="caution">
    <text evidence="3">The sequence shown here is derived from an EMBL/GenBank/DDBJ whole genome shotgun (WGS) entry which is preliminary data.</text>
</comment>
<feature type="non-terminal residue" evidence="3">
    <location>
        <position position="294"/>
    </location>
</feature>
<name>A0A9P4NJX6_9PEZI</name>
<proteinExistence type="predicted"/>
<keyword evidence="1" id="KW-0732">Signal</keyword>
<protein>
    <recommendedName>
        <fullName evidence="2">GH16 domain-containing protein</fullName>
    </recommendedName>
</protein>
<dbReference type="Pfam" id="PF26113">
    <property type="entry name" value="GH16_XgeA"/>
    <property type="match status" value="1"/>
</dbReference>
<dbReference type="InterPro" id="IPR013320">
    <property type="entry name" value="ConA-like_dom_sf"/>
</dbReference>
<reference evidence="3" key="1">
    <citation type="journal article" date="2020" name="Stud. Mycol.">
        <title>101 Dothideomycetes genomes: a test case for predicting lifestyles and emergence of pathogens.</title>
        <authorList>
            <person name="Haridas S."/>
            <person name="Albert R."/>
            <person name="Binder M."/>
            <person name="Bloem J."/>
            <person name="Labutti K."/>
            <person name="Salamov A."/>
            <person name="Andreopoulos B."/>
            <person name="Baker S."/>
            <person name="Barry K."/>
            <person name="Bills G."/>
            <person name="Bluhm B."/>
            <person name="Cannon C."/>
            <person name="Castanera R."/>
            <person name="Culley D."/>
            <person name="Daum C."/>
            <person name="Ezra D."/>
            <person name="Gonzalez J."/>
            <person name="Henrissat B."/>
            <person name="Kuo A."/>
            <person name="Liang C."/>
            <person name="Lipzen A."/>
            <person name="Lutzoni F."/>
            <person name="Magnuson J."/>
            <person name="Mondo S."/>
            <person name="Nolan M."/>
            <person name="Ohm R."/>
            <person name="Pangilinan J."/>
            <person name="Park H.-J."/>
            <person name="Ramirez L."/>
            <person name="Alfaro M."/>
            <person name="Sun H."/>
            <person name="Tritt A."/>
            <person name="Yoshinaga Y."/>
            <person name="Zwiers L.-H."/>
            <person name="Turgeon B."/>
            <person name="Goodwin S."/>
            <person name="Spatafora J."/>
            <person name="Crous P."/>
            <person name="Grigoriev I."/>
        </authorList>
    </citation>
    <scope>NUCLEOTIDE SEQUENCE</scope>
    <source>
        <strain evidence="3">CBS 130266</strain>
    </source>
</reference>
<feature type="signal peptide" evidence="1">
    <location>
        <begin position="1"/>
        <end position="20"/>
    </location>
</feature>
<dbReference type="GO" id="GO:0004553">
    <property type="term" value="F:hydrolase activity, hydrolyzing O-glycosyl compounds"/>
    <property type="evidence" value="ECO:0007669"/>
    <property type="project" value="InterPro"/>
</dbReference>
<dbReference type="InterPro" id="IPR000757">
    <property type="entry name" value="Beta-glucanase-like"/>
</dbReference>
<dbReference type="AlphaFoldDB" id="A0A9P4NJX6"/>
<dbReference type="EMBL" id="MU007078">
    <property type="protein sequence ID" value="KAF2423697.1"/>
    <property type="molecule type" value="Genomic_DNA"/>
</dbReference>
<dbReference type="PANTHER" id="PTHR10963">
    <property type="entry name" value="GLYCOSYL HYDROLASE-RELATED"/>
    <property type="match status" value="1"/>
</dbReference>
<dbReference type="InterPro" id="IPR050546">
    <property type="entry name" value="Glycosyl_Hydrlase_16"/>
</dbReference>
<dbReference type="SUPFAM" id="SSF49899">
    <property type="entry name" value="Concanavalin A-like lectins/glucanases"/>
    <property type="match status" value="1"/>
</dbReference>
<evidence type="ECO:0000256" key="1">
    <source>
        <dbReference type="SAM" id="SignalP"/>
    </source>
</evidence>
<gene>
    <name evidence="3" type="ORF">EJ08DRAFT_559470</name>
</gene>
<dbReference type="GO" id="GO:0009251">
    <property type="term" value="P:glucan catabolic process"/>
    <property type="evidence" value="ECO:0007669"/>
    <property type="project" value="TreeGrafter"/>
</dbReference>
<organism evidence="3 4">
    <name type="scientific">Tothia fuscella</name>
    <dbReference type="NCBI Taxonomy" id="1048955"/>
    <lineage>
        <taxon>Eukaryota</taxon>
        <taxon>Fungi</taxon>
        <taxon>Dikarya</taxon>
        <taxon>Ascomycota</taxon>
        <taxon>Pezizomycotina</taxon>
        <taxon>Dothideomycetes</taxon>
        <taxon>Pleosporomycetidae</taxon>
        <taxon>Venturiales</taxon>
        <taxon>Cylindrosympodiaceae</taxon>
        <taxon>Tothia</taxon>
    </lineage>
</organism>
<evidence type="ECO:0000313" key="3">
    <source>
        <dbReference type="EMBL" id="KAF2423697.1"/>
    </source>
</evidence>
<dbReference type="PROSITE" id="PS51762">
    <property type="entry name" value="GH16_2"/>
    <property type="match status" value="1"/>
</dbReference>